<feature type="transmembrane region" description="Helical" evidence="1">
    <location>
        <begin position="12"/>
        <end position="33"/>
    </location>
</feature>
<protein>
    <submittedName>
        <fullName evidence="2">Uncharacterized protein</fullName>
    </submittedName>
</protein>
<keyword evidence="1" id="KW-0472">Membrane</keyword>
<comment type="caution">
    <text evidence="2">The sequence shown here is derived from an EMBL/GenBank/DDBJ whole genome shotgun (WGS) entry which is preliminary data.</text>
</comment>
<organism evidence="2">
    <name type="scientific">marine sediment metagenome</name>
    <dbReference type="NCBI Taxonomy" id="412755"/>
    <lineage>
        <taxon>unclassified sequences</taxon>
        <taxon>metagenomes</taxon>
        <taxon>ecological metagenomes</taxon>
    </lineage>
</organism>
<dbReference type="EMBL" id="BART01003190">
    <property type="protein sequence ID" value="GAG72818.1"/>
    <property type="molecule type" value="Genomic_DNA"/>
</dbReference>
<evidence type="ECO:0000313" key="2">
    <source>
        <dbReference type="EMBL" id="GAG72818.1"/>
    </source>
</evidence>
<dbReference type="AlphaFoldDB" id="X1AJU3"/>
<evidence type="ECO:0000256" key="1">
    <source>
        <dbReference type="SAM" id="Phobius"/>
    </source>
</evidence>
<sequence>MNRIIKLNINKIIKNIVSLTIFTLFIVGLISLFSCKGEKAPGEIDWNKVIEFVPLEEREGFGEKDQIFEPIEITLLHTNDTRGNIQPCG</sequence>
<gene>
    <name evidence="2" type="ORF">S01H4_09023</name>
</gene>
<name>X1AJU3_9ZZZZ</name>
<keyword evidence="1" id="KW-1133">Transmembrane helix</keyword>
<reference evidence="2" key="1">
    <citation type="journal article" date="2014" name="Front. Microbiol.">
        <title>High frequency of phylogenetically diverse reductive dehalogenase-homologous genes in deep subseafloor sedimentary metagenomes.</title>
        <authorList>
            <person name="Kawai M."/>
            <person name="Futagami T."/>
            <person name="Toyoda A."/>
            <person name="Takaki Y."/>
            <person name="Nishi S."/>
            <person name="Hori S."/>
            <person name="Arai W."/>
            <person name="Tsubouchi T."/>
            <person name="Morono Y."/>
            <person name="Uchiyama I."/>
            <person name="Ito T."/>
            <person name="Fujiyama A."/>
            <person name="Inagaki F."/>
            <person name="Takami H."/>
        </authorList>
    </citation>
    <scope>NUCLEOTIDE SEQUENCE</scope>
    <source>
        <strain evidence="2">Expedition CK06-06</strain>
    </source>
</reference>
<accession>X1AJU3</accession>
<proteinExistence type="predicted"/>
<dbReference type="PROSITE" id="PS51257">
    <property type="entry name" value="PROKAR_LIPOPROTEIN"/>
    <property type="match status" value="1"/>
</dbReference>
<keyword evidence="1" id="KW-0812">Transmembrane</keyword>